<dbReference type="SUPFAM" id="SSF102114">
    <property type="entry name" value="Radical SAM enzymes"/>
    <property type="match status" value="1"/>
</dbReference>
<dbReference type="PANTHER" id="PTHR30538">
    <property type="entry name" value="LYSINE 2,3-AMINOMUTASE-RELATED"/>
    <property type="match status" value="1"/>
</dbReference>
<dbReference type="InterPro" id="IPR022462">
    <property type="entry name" value="EpmB"/>
</dbReference>
<accession>A0A160TEP4</accession>
<evidence type="ECO:0000256" key="10">
    <source>
        <dbReference type="ARBA" id="ARBA00023235"/>
    </source>
</evidence>
<keyword evidence="6" id="KW-0479">Metal-binding</keyword>
<dbReference type="SFLD" id="SFLDF00314">
    <property type="entry name" value="L-lysine_2_3-aminomutase_(yjeK"/>
    <property type="match status" value="1"/>
</dbReference>
<dbReference type="PANTHER" id="PTHR30538:SF1">
    <property type="entry name" value="L-LYSINE 2,3-AMINOMUTASE"/>
    <property type="match status" value="1"/>
</dbReference>
<keyword evidence="9" id="KW-0411">Iron-sulfur</keyword>
<reference evidence="13" key="1">
    <citation type="submission" date="2015-10" db="EMBL/GenBank/DDBJ databases">
        <authorList>
            <person name="Gilbert D.G."/>
        </authorList>
    </citation>
    <scope>NUCLEOTIDE SEQUENCE</scope>
</reference>
<evidence type="ECO:0000256" key="6">
    <source>
        <dbReference type="ARBA" id="ARBA00022723"/>
    </source>
</evidence>
<dbReference type="CDD" id="cd01335">
    <property type="entry name" value="Radical_SAM"/>
    <property type="match status" value="1"/>
</dbReference>
<dbReference type="InterPro" id="IPR003739">
    <property type="entry name" value="Lys_aminomutase/Glu_NH3_mut"/>
</dbReference>
<dbReference type="SFLD" id="SFLDG01070">
    <property type="entry name" value="PLP-dependent"/>
    <property type="match status" value="1"/>
</dbReference>
<keyword evidence="8" id="KW-0408">Iron</keyword>
<dbReference type="NCBIfam" id="TIGR00238">
    <property type="entry name" value="KamA family radical SAM protein"/>
    <property type="match status" value="1"/>
</dbReference>
<evidence type="ECO:0000256" key="3">
    <source>
        <dbReference type="ARBA" id="ARBA00022363"/>
    </source>
</evidence>
<dbReference type="GO" id="GO:0016853">
    <property type="term" value="F:isomerase activity"/>
    <property type="evidence" value="ECO:0007669"/>
    <property type="project" value="UniProtKB-KW"/>
</dbReference>
<dbReference type="InterPro" id="IPR007197">
    <property type="entry name" value="rSAM"/>
</dbReference>
<feature type="domain" description="Radical SAM core" evidence="12">
    <location>
        <begin position="107"/>
        <end position="330"/>
    </location>
</feature>
<organism evidence="13">
    <name type="scientific">hydrothermal vent metagenome</name>
    <dbReference type="NCBI Taxonomy" id="652676"/>
    <lineage>
        <taxon>unclassified sequences</taxon>
        <taxon>metagenomes</taxon>
        <taxon>ecological metagenomes</taxon>
    </lineage>
</organism>
<evidence type="ECO:0000313" key="13">
    <source>
        <dbReference type="EMBL" id="CUS41634.1"/>
    </source>
</evidence>
<evidence type="ECO:0000256" key="1">
    <source>
        <dbReference type="ARBA" id="ARBA00001352"/>
    </source>
</evidence>
<keyword evidence="5" id="KW-0949">S-adenosyl-L-methionine</keyword>
<evidence type="ECO:0000256" key="2">
    <source>
        <dbReference type="ARBA" id="ARBA00001933"/>
    </source>
</evidence>
<dbReference type="InterPro" id="IPR058240">
    <property type="entry name" value="rSAM_sf"/>
</dbReference>
<keyword evidence="7" id="KW-0663">Pyridoxal phosphate</keyword>
<dbReference type="PROSITE" id="PS51918">
    <property type="entry name" value="RADICAL_SAM"/>
    <property type="match status" value="1"/>
</dbReference>
<dbReference type="InterPro" id="IPR013785">
    <property type="entry name" value="Aldolase_TIM"/>
</dbReference>
<gene>
    <name evidence="13" type="ORF">MGWOODY_Tha1708</name>
</gene>
<sequence>MRIITRTDASIEPEDWRRILSSSIRDLNELLERLNLSPEDLPAQQRAALDFPILVPEPFLQQMTIGDPNDPLLLQVLPRAAETEIVAGYIADPLAEKHANVNRGIIHKYHGRVLLLAASGCAVNCRYCFRRHFAYEDNRISREEWKKALDYVRQNNSITEVILSGGDPLMLRDSALFELMAEIENIPHVKRLRIHSRLPVVIPQRLTAELIRRLGDSRLSSSIVMHINHPQELSELHRDRFKELRLAGVLILNQAVLLRNINDKLRVLSDLSELLFEFNVVPYYLHLLDPVKGAHHFDVPEHEAQQLYKQLLARLPGYLVPRLVRELSGEASKSPICPP</sequence>
<evidence type="ECO:0000259" key="12">
    <source>
        <dbReference type="PROSITE" id="PS51918"/>
    </source>
</evidence>
<dbReference type="AlphaFoldDB" id="A0A160TEP4"/>
<evidence type="ECO:0000256" key="11">
    <source>
        <dbReference type="ARBA" id="ARBA00030756"/>
    </source>
</evidence>
<protein>
    <recommendedName>
        <fullName evidence="3">L-lysine 2,3-aminomutase</fullName>
    </recommendedName>
    <alternativeName>
        <fullName evidence="11">EF-P post-translational modification enzyme B</fullName>
    </alternativeName>
</protein>
<evidence type="ECO:0000256" key="4">
    <source>
        <dbReference type="ARBA" id="ARBA00022485"/>
    </source>
</evidence>
<dbReference type="EMBL" id="CZQC01000049">
    <property type="protein sequence ID" value="CUS41634.1"/>
    <property type="molecule type" value="Genomic_DNA"/>
</dbReference>
<evidence type="ECO:0000256" key="8">
    <source>
        <dbReference type="ARBA" id="ARBA00023004"/>
    </source>
</evidence>
<comment type="cofactor">
    <cofactor evidence="2">
        <name>pyridoxal 5'-phosphate</name>
        <dbReference type="ChEBI" id="CHEBI:597326"/>
    </cofactor>
</comment>
<keyword evidence="4" id="KW-0004">4Fe-4S</keyword>
<comment type="catalytic activity">
    <reaction evidence="1">
        <text>L-lysine = D-beta-lysine</text>
        <dbReference type="Rhea" id="RHEA:44148"/>
        <dbReference type="ChEBI" id="CHEBI:32551"/>
        <dbReference type="ChEBI" id="CHEBI:84138"/>
    </reaction>
</comment>
<evidence type="ECO:0000256" key="7">
    <source>
        <dbReference type="ARBA" id="ARBA00022898"/>
    </source>
</evidence>
<dbReference type="Pfam" id="PF04055">
    <property type="entry name" value="Radical_SAM"/>
    <property type="match status" value="1"/>
</dbReference>
<dbReference type="GO" id="GO:0046872">
    <property type="term" value="F:metal ion binding"/>
    <property type="evidence" value="ECO:0007669"/>
    <property type="project" value="UniProtKB-KW"/>
</dbReference>
<keyword evidence="10" id="KW-0413">Isomerase</keyword>
<dbReference type="GO" id="GO:0051539">
    <property type="term" value="F:4 iron, 4 sulfur cluster binding"/>
    <property type="evidence" value="ECO:0007669"/>
    <property type="project" value="UniProtKB-KW"/>
</dbReference>
<dbReference type="NCBIfam" id="TIGR03821">
    <property type="entry name" value="EFP_modif_epmB"/>
    <property type="match status" value="1"/>
</dbReference>
<dbReference type="PIRSF" id="PIRSF004911">
    <property type="entry name" value="DUF160"/>
    <property type="match status" value="1"/>
</dbReference>
<evidence type="ECO:0000256" key="9">
    <source>
        <dbReference type="ARBA" id="ARBA00023014"/>
    </source>
</evidence>
<proteinExistence type="predicted"/>
<evidence type="ECO:0000256" key="5">
    <source>
        <dbReference type="ARBA" id="ARBA00022691"/>
    </source>
</evidence>
<name>A0A160TEP4_9ZZZZ</name>
<dbReference type="Gene3D" id="3.20.20.70">
    <property type="entry name" value="Aldolase class I"/>
    <property type="match status" value="1"/>
</dbReference>
<dbReference type="SFLD" id="SFLDS00029">
    <property type="entry name" value="Radical_SAM"/>
    <property type="match status" value="1"/>
</dbReference>